<feature type="compositionally biased region" description="Low complexity" evidence="1">
    <location>
        <begin position="303"/>
        <end position="316"/>
    </location>
</feature>
<feature type="compositionally biased region" description="Basic residues" evidence="1">
    <location>
        <begin position="293"/>
        <end position="302"/>
    </location>
</feature>
<feature type="region of interest" description="Disordered" evidence="1">
    <location>
        <begin position="85"/>
        <end position="122"/>
    </location>
</feature>
<organism evidence="2 3">
    <name type="scientific">Cryomyces minteri</name>
    <dbReference type="NCBI Taxonomy" id="331657"/>
    <lineage>
        <taxon>Eukaryota</taxon>
        <taxon>Fungi</taxon>
        <taxon>Dikarya</taxon>
        <taxon>Ascomycota</taxon>
        <taxon>Pezizomycotina</taxon>
        <taxon>Dothideomycetes</taxon>
        <taxon>Dothideomycetes incertae sedis</taxon>
        <taxon>Cryomyces</taxon>
    </lineage>
</organism>
<feature type="region of interest" description="Disordered" evidence="1">
    <location>
        <begin position="330"/>
        <end position="415"/>
    </location>
</feature>
<feature type="non-terminal residue" evidence="2">
    <location>
        <position position="415"/>
    </location>
</feature>
<evidence type="ECO:0000256" key="1">
    <source>
        <dbReference type="SAM" id="MobiDB-lite"/>
    </source>
</evidence>
<keyword evidence="3" id="KW-1185">Reference proteome</keyword>
<proteinExistence type="predicted"/>
<evidence type="ECO:0000313" key="3">
    <source>
        <dbReference type="Proteomes" id="UP000308768"/>
    </source>
</evidence>
<feature type="compositionally biased region" description="Basic and acidic residues" evidence="1">
    <location>
        <begin position="244"/>
        <end position="257"/>
    </location>
</feature>
<accession>A0A4U0X079</accession>
<dbReference type="Proteomes" id="UP000308768">
    <property type="component" value="Unassembled WGS sequence"/>
</dbReference>
<feature type="region of interest" description="Disordered" evidence="1">
    <location>
        <begin position="284"/>
        <end position="316"/>
    </location>
</feature>
<evidence type="ECO:0000313" key="2">
    <source>
        <dbReference type="EMBL" id="TKA68596.1"/>
    </source>
</evidence>
<name>A0A4U0X079_9PEZI</name>
<sequence length="415" mass="43344">MAASELVILSSSPLSVPTDFAVTPPGAQAANTCFELSSSPGLPSPSRLIEKRVGGAGVAFRASKPLGGANNGFTTAGALIESDSCAPRAREEGANSGPEGERTVQRRAAAGPKRVAGAVKPKKTWTAKEKGCTAAVSKRETSLDPSAFAPGSHQPAADDHAALPMKTRSSVVRAKRTATRFEPATIDADIDGIPTTMTGILEFPNHVSNAPLYPPESAFNTTGHSKRPTVTRRSPNAAPAEEGSPSRDSRKADERKVTGGQTALEHVDTVVDVGSYKNFRACDMGTQEELPSKKVRRPRTTKKSGSSTVVSGLTEGGAATVVANAISAAGAAAANDSPASLEVPAKTRKPRAKKNSTETQTKLNKGRVTKPRARSGNAEKPLAEKPVTKKEMSAARGRNTDQTVSVHFQHQDTEP</sequence>
<feature type="compositionally biased region" description="Basic residues" evidence="1">
    <location>
        <begin position="364"/>
        <end position="373"/>
    </location>
</feature>
<feature type="compositionally biased region" description="Basic and acidic residues" evidence="1">
    <location>
        <begin position="381"/>
        <end position="393"/>
    </location>
</feature>
<feature type="compositionally biased region" description="Low complexity" evidence="1">
    <location>
        <begin position="330"/>
        <end position="339"/>
    </location>
</feature>
<protein>
    <submittedName>
        <fullName evidence="2">Uncharacterized protein</fullName>
    </submittedName>
</protein>
<gene>
    <name evidence="2" type="ORF">B0A49_10249</name>
</gene>
<feature type="region of interest" description="Disordered" evidence="1">
    <location>
        <begin position="212"/>
        <end position="263"/>
    </location>
</feature>
<reference evidence="2 3" key="1">
    <citation type="submission" date="2017-03" db="EMBL/GenBank/DDBJ databases">
        <title>Genomes of endolithic fungi from Antarctica.</title>
        <authorList>
            <person name="Coleine C."/>
            <person name="Masonjones S."/>
            <person name="Stajich J.E."/>
        </authorList>
    </citation>
    <scope>NUCLEOTIDE SEQUENCE [LARGE SCALE GENOMIC DNA]</scope>
    <source>
        <strain evidence="2 3">CCFEE 5187</strain>
    </source>
</reference>
<dbReference type="EMBL" id="NAJN01000804">
    <property type="protein sequence ID" value="TKA68596.1"/>
    <property type="molecule type" value="Genomic_DNA"/>
</dbReference>
<dbReference type="AlphaFoldDB" id="A0A4U0X079"/>
<comment type="caution">
    <text evidence="2">The sequence shown here is derived from an EMBL/GenBank/DDBJ whole genome shotgun (WGS) entry which is preliminary data.</text>
</comment>
<feature type="compositionally biased region" description="Basic and acidic residues" evidence="1">
    <location>
        <begin position="88"/>
        <end position="104"/>
    </location>
</feature>